<geneLocation type="mitochondrion" evidence="1"/>
<sequence length="42" mass="5036">MEEGHDWTEVEEGWTKDFPCSEQNGKVYLAAMEYHWVMNDQD</sequence>
<comment type="caution">
    <text evidence="1">The sequence shown here is derived from an EMBL/GenBank/DDBJ whole genome shotgun (WGS) entry which is preliminary data.</text>
</comment>
<dbReference type="EMBL" id="LKAM01000001">
    <property type="protein sequence ID" value="KUM50969.1"/>
    <property type="molecule type" value="Genomic_DNA"/>
</dbReference>
<name>A0A101M4U3_PICGL</name>
<accession>A0A101M4U3</accession>
<keyword evidence="1" id="KW-0496">Mitochondrion</keyword>
<evidence type="ECO:0000313" key="1">
    <source>
        <dbReference type="EMBL" id="KUM50969.1"/>
    </source>
</evidence>
<reference evidence="1" key="1">
    <citation type="journal article" date="2015" name="Genome Biol. Evol.">
        <title>Organellar Genomes of White Spruce (Picea glauca): Assembly and Annotation.</title>
        <authorList>
            <person name="Jackman S.D."/>
            <person name="Warren R.L."/>
            <person name="Gibb E.A."/>
            <person name="Vandervalk B.P."/>
            <person name="Mohamadi H."/>
            <person name="Chu J."/>
            <person name="Raymond A."/>
            <person name="Pleasance S."/>
            <person name="Coope R."/>
            <person name="Wildung M.R."/>
            <person name="Ritland C.E."/>
            <person name="Bousquet J."/>
            <person name="Jones S.J."/>
            <person name="Bohlmann J."/>
            <person name="Birol I."/>
        </authorList>
    </citation>
    <scope>NUCLEOTIDE SEQUENCE [LARGE SCALE GENOMIC DNA]</scope>
    <source>
        <tissue evidence="1">Flushing bud</tissue>
    </source>
</reference>
<gene>
    <name evidence="1" type="ORF">ABT39_MTgene815</name>
</gene>
<dbReference type="AlphaFoldDB" id="A0A101M4U3"/>
<organism evidence="1">
    <name type="scientific">Picea glauca</name>
    <name type="common">White spruce</name>
    <name type="synonym">Pinus glauca</name>
    <dbReference type="NCBI Taxonomy" id="3330"/>
    <lineage>
        <taxon>Eukaryota</taxon>
        <taxon>Viridiplantae</taxon>
        <taxon>Streptophyta</taxon>
        <taxon>Embryophyta</taxon>
        <taxon>Tracheophyta</taxon>
        <taxon>Spermatophyta</taxon>
        <taxon>Pinopsida</taxon>
        <taxon>Pinidae</taxon>
        <taxon>Conifers I</taxon>
        <taxon>Pinales</taxon>
        <taxon>Pinaceae</taxon>
        <taxon>Picea</taxon>
    </lineage>
</organism>
<proteinExistence type="predicted"/>
<protein>
    <submittedName>
        <fullName evidence="1">Uncharacterized protein</fullName>
    </submittedName>
</protein>